<reference evidence="4 5" key="1">
    <citation type="journal article" date="2021" name="BMC Biol.">
        <title>Horizontally acquired antibacterial genes associated with adaptive radiation of ladybird beetles.</title>
        <authorList>
            <person name="Li H.S."/>
            <person name="Tang X.F."/>
            <person name="Huang Y.H."/>
            <person name="Xu Z.Y."/>
            <person name="Chen M.L."/>
            <person name="Du X.Y."/>
            <person name="Qiu B.Y."/>
            <person name="Chen P.T."/>
            <person name="Zhang W."/>
            <person name="Slipinski A."/>
            <person name="Escalona H.E."/>
            <person name="Waterhouse R.M."/>
            <person name="Zwick A."/>
            <person name="Pang H."/>
        </authorList>
    </citation>
    <scope>NUCLEOTIDE SEQUENCE [LARGE SCALE GENOMIC DNA]</scope>
    <source>
        <strain evidence="4">SYSU2018</strain>
    </source>
</reference>
<evidence type="ECO:0000256" key="1">
    <source>
        <dbReference type="SAM" id="MobiDB-lite"/>
    </source>
</evidence>
<dbReference type="InterPro" id="IPR000253">
    <property type="entry name" value="FHA_dom"/>
</dbReference>
<dbReference type="Gene3D" id="2.60.200.20">
    <property type="match status" value="1"/>
</dbReference>
<dbReference type="InterPro" id="IPR041591">
    <property type="entry name" value="OCRE"/>
</dbReference>
<dbReference type="InterPro" id="IPR053027">
    <property type="entry name" value="AGGF1"/>
</dbReference>
<dbReference type="Pfam" id="PF17780">
    <property type="entry name" value="OCRE"/>
    <property type="match status" value="1"/>
</dbReference>
<dbReference type="PANTHER" id="PTHR23106:SF24">
    <property type="entry name" value="ANGIOGENIC FACTOR WITH G PATCH AND FHA DOMAINS 1"/>
    <property type="match status" value="1"/>
</dbReference>
<evidence type="ECO:0000259" key="2">
    <source>
        <dbReference type="PROSITE" id="PS50006"/>
    </source>
</evidence>
<dbReference type="SMART" id="SM00240">
    <property type="entry name" value="FHA"/>
    <property type="match status" value="1"/>
</dbReference>
<dbReference type="SMART" id="SM00443">
    <property type="entry name" value="G_patch"/>
    <property type="match status" value="1"/>
</dbReference>
<dbReference type="PROSITE" id="PS50174">
    <property type="entry name" value="G_PATCH"/>
    <property type="match status" value="1"/>
</dbReference>
<name>A0ABD2P4L9_9CUCU</name>
<dbReference type="Pfam" id="PF01585">
    <property type="entry name" value="G-patch"/>
    <property type="match status" value="1"/>
</dbReference>
<dbReference type="PANTHER" id="PTHR23106">
    <property type="entry name" value="ANGIOGENIC FACTOR WITH G PATCH AND FHA DOMAINS 1"/>
    <property type="match status" value="1"/>
</dbReference>
<feature type="domain" description="G-patch" evidence="3">
    <location>
        <begin position="431"/>
        <end position="477"/>
    </location>
</feature>
<dbReference type="InterPro" id="IPR000467">
    <property type="entry name" value="G_patch_dom"/>
</dbReference>
<evidence type="ECO:0000313" key="5">
    <source>
        <dbReference type="Proteomes" id="UP001516400"/>
    </source>
</evidence>
<feature type="region of interest" description="Disordered" evidence="1">
    <location>
        <begin position="381"/>
        <end position="431"/>
    </location>
</feature>
<feature type="compositionally biased region" description="Polar residues" evidence="1">
    <location>
        <begin position="469"/>
        <end position="486"/>
    </location>
</feature>
<dbReference type="PROSITE" id="PS50006">
    <property type="entry name" value="FHA_DOMAIN"/>
    <property type="match status" value="1"/>
</dbReference>
<dbReference type="Pfam" id="PF00498">
    <property type="entry name" value="FHA"/>
    <property type="match status" value="1"/>
</dbReference>
<dbReference type="EMBL" id="JABFTP020000185">
    <property type="protein sequence ID" value="KAL3285880.1"/>
    <property type="molecule type" value="Genomic_DNA"/>
</dbReference>
<gene>
    <name evidence="4" type="ORF">HHI36_000400</name>
</gene>
<feature type="domain" description="FHA" evidence="2">
    <location>
        <begin position="260"/>
        <end position="311"/>
    </location>
</feature>
<feature type="region of interest" description="Disordered" evidence="1">
    <location>
        <begin position="469"/>
        <end position="496"/>
    </location>
</feature>
<dbReference type="SUPFAM" id="SSF49879">
    <property type="entry name" value="SMAD/FHA domain"/>
    <property type="match status" value="1"/>
</dbReference>
<accession>A0ABD2P4L9</accession>
<proteinExistence type="predicted"/>
<organism evidence="4 5">
    <name type="scientific">Cryptolaemus montrouzieri</name>
    <dbReference type="NCBI Taxonomy" id="559131"/>
    <lineage>
        <taxon>Eukaryota</taxon>
        <taxon>Metazoa</taxon>
        <taxon>Ecdysozoa</taxon>
        <taxon>Arthropoda</taxon>
        <taxon>Hexapoda</taxon>
        <taxon>Insecta</taxon>
        <taxon>Pterygota</taxon>
        <taxon>Neoptera</taxon>
        <taxon>Endopterygota</taxon>
        <taxon>Coleoptera</taxon>
        <taxon>Polyphaga</taxon>
        <taxon>Cucujiformia</taxon>
        <taxon>Coccinelloidea</taxon>
        <taxon>Coccinellidae</taxon>
        <taxon>Scymninae</taxon>
        <taxon>Scymnini</taxon>
        <taxon>Cryptolaemus</taxon>
    </lineage>
</organism>
<evidence type="ECO:0000313" key="4">
    <source>
        <dbReference type="EMBL" id="KAL3285880.1"/>
    </source>
</evidence>
<dbReference type="Proteomes" id="UP001516400">
    <property type="component" value="Unassembled WGS sequence"/>
</dbReference>
<evidence type="ECO:0008006" key="6">
    <source>
        <dbReference type="Google" id="ProtNLM"/>
    </source>
</evidence>
<evidence type="ECO:0000259" key="3">
    <source>
        <dbReference type="PROSITE" id="PS50174"/>
    </source>
</evidence>
<protein>
    <recommendedName>
        <fullName evidence="6">Angiogenic factor with G patch and FHA domains 1</fullName>
    </recommendedName>
</protein>
<sequence>MQEDQNVSEGQSEDDNKGKNKAIFVLTEDMREKLVNFPEILRFIEKLLKYIDKNRYKIKRYAKNHKRSHSLKDVSIQTDLPMTESTQDCMTNVEKTEEQSTKSIAEDIKDAAEQAIQNSGFVYEETSGMYYDYNTGYYYNAEYGLYYDGTTGTYMKYNQDTQSYEYHSQVATASVNQADIPIRNQVPKRKKRVKDKAKVNTSSDLDQLTNSLNNLRINKLRNLASDVTKQWPPCMRIIVEETSVPKLKTGSLHIVTYEGGSIGREGKHAIIIPDINISKHHLNISFNKETNTFQAVDMGSRNGTLLNGTRMAPSKQESETLDVVHGSRIQLGTTVLLCHVHEGHQTCGHCEPGLIGQQDKKVSKPLATKSESHKKELQNLKKKFGMGSFQDDSSKLASGYTDRAQKRRETVGSQNPHEKTQSASVEESIAPQNKGFKLLSKMGWKEGQSLGKEGQGILEPINLVSNQGTTGIGCSNPTPPNVTSSKLDQEQNAKKSIWKKTQERFDKLPEASNAFEDDE</sequence>
<feature type="compositionally biased region" description="Basic and acidic residues" evidence="1">
    <location>
        <begin position="403"/>
        <end position="420"/>
    </location>
</feature>
<dbReference type="CDD" id="cd22686">
    <property type="entry name" value="FHA_AGGF1"/>
    <property type="match status" value="1"/>
</dbReference>
<comment type="caution">
    <text evidence="4">The sequence shown here is derived from an EMBL/GenBank/DDBJ whole genome shotgun (WGS) entry which is preliminary data.</text>
</comment>
<dbReference type="InterPro" id="IPR008984">
    <property type="entry name" value="SMAD_FHA_dom_sf"/>
</dbReference>
<dbReference type="AlphaFoldDB" id="A0ABD2P4L9"/>
<keyword evidence="5" id="KW-1185">Reference proteome</keyword>